<dbReference type="PIRSF" id="PIRSF001221">
    <property type="entry name" value="Amidase_fungi"/>
    <property type="match status" value="1"/>
</dbReference>
<evidence type="ECO:0000313" key="9">
    <source>
        <dbReference type="Proteomes" id="UP000054549"/>
    </source>
</evidence>
<dbReference type="OrthoDB" id="6428749at2759"/>
<feature type="binding site" evidence="6">
    <location>
        <begin position="242"/>
        <end position="245"/>
    </location>
    <ligand>
        <name>substrate</name>
    </ligand>
</feature>
<dbReference type="InterPro" id="IPR020556">
    <property type="entry name" value="Amidase_CS"/>
</dbReference>
<dbReference type="PROSITE" id="PS00571">
    <property type="entry name" value="AMIDASES"/>
    <property type="match status" value="1"/>
</dbReference>
<evidence type="ECO:0000313" key="8">
    <source>
        <dbReference type="EMBL" id="KIL66095.1"/>
    </source>
</evidence>
<reference evidence="8 9" key="1">
    <citation type="submission" date="2014-04" db="EMBL/GenBank/DDBJ databases">
        <title>Evolutionary Origins and Diversification of the Mycorrhizal Mutualists.</title>
        <authorList>
            <consortium name="DOE Joint Genome Institute"/>
            <consortium name="Mycorrhizal Genomics Consortium"/>
            <person name="Kohler A."/>
            <person name="Kuo A."/>
            <person name="Nagy L.G."/>
            <person name="Floudas D."/>
            <person name="Copeland A."/>
            <person name="Barry K.W."/>
            <person name="Cichocki N."/>
            <person name="Veneault-Fourrey C."/>
            <person name="LaButti K."/>
            <person name="Lindquist E.A."/>
            <person name="Lipzen A."/>
            <person name="Lundell T."/>
            <person name="Morin E."/>
            <person name="Murat C."/>
            <person name="Riley R."/>
            <person name="Ohm R."/>
            <person name="Sun H."/>
            <person name="Tunlid A."/>
            <person name="Henrissat B."/>
            <person name="Grigoriev I.V."/>
            <person name="Hibbett D.S."/>
            <person name="Martin F."/>
        </authorList>
    </citation>
    <scope>NUCLEOTIDE SEQUENCE [LARGE SCALE GENOMIC DNA]</scope>
    <source>
        <strain evidence="8 9">Koide BX008</strain>
    </source>
</reference>
<gene>
    <name evidence="8" type="ORF">M378DRAFT_10380</name>
</gene>
<dbReference type="GO" id="GO:0004040">
    <property type="term" value="F:amidase activity"/>
    <property type="evidence" value="ECO:0007669"/>
    <property type="project" value="UniProtKB-EC"/>
</dbReference>
<dbReference type="Proteomes" id="UP000054549">
    <property type="component" value="Unassembled WGS sequence"/>
</dbReference>
<dbReference type="STRING" id="946122.A0A0C2SS17"/>
<evidence type="ECO:0000259" key="7">
    <source>
        <dbReference type="Pfam" id="PF01425"/>
    </source>
</evidence>
<feature type="active site" description="Charge relay system" evidence="5">
    <location>
        <position position="221"/>
    </location>
</feature>
<dbReference type="InParanoid" id="A0A0C2SS17"/>
<name>A0A0C2SS17_AMAMK</name>
<organism evidence="8 9">
    <name type="scientific">Amanita muscaria (strain Koide BX008)</name>
    <dbReference type="NCBI Taxonomy" id="946122"/>
    <lineage>
        <taxon>Eukaryota</taxon>
        <taxon>Fungi</taxon>
        <taxon>Dikarya</taxon>
        <taxon>Basidiomycota</taxon>
        <taxon>Agaricomycotina</taxon>
        <taxon>Agaricomycetes</taxon>
        <taxon>Agaricomycetidae</taxon>
        <taxon>Agaricales</taxon>
        <taxon>Pluteineae</taxon>
        <taxon>Amanitaceae</taxon>
        <taxon>Amanita</taxon>
    </lineage>
</organism>
<dbReference type="InterPro" id="IPR023631">
    <property type="entry name" value="Amidase_dom"/>
</dbReference>
<dbReference type="InterPro" id="IPR036928">
    <property type="entry name" value="AS_sf"/>
</dbReference>
<dbReference type="FunCoup" id="A0A0C2SS17">
    <property type="interactions" value="36"/>
</dbReference>
<keyword evidence="4" id="KW-0378">Hydrolase</keyword>
<comment type="catalytic activity">
    <reaction evidence="1">
        <text>a monocarboxylic acid amide + H2O = a monocarboxylate + NH4(+)</text>
        <dbReference type="Rhea" id="RHEA:12020"/>
        <dbReference type="ChEBI" id="CHEBI:15377"/>
        <dbReference type="ChEBI" id="CHEBI:28938"/>
        <dbReference type="ChEBI" id="CHEBI:35757"/>
        <dbReference type="ChEBI" id="CHEBI:83628"/>
        <dbReference type="EC" id="3.5.1.4"/>
    </reaction>
</comment>
<dbReference type="SUPFAM" id="SSF75304">
    <property type="entry name" value="Amidase signature (AS) enzymes"/>
    <property type="match status" value="1"/>
</dbReference>
<dbReference type="EC" id="3.5.1.4" evidence="3"/>
<evidence type="ECO:0000256" key="2">
    <source>
        <dbReference type="ARBA" id="ARBA00009199"/>
    </source>
</evidence>
<feature type="domain" description="Amidase" evidence="7">
    <location>
        <begin position="75"/>
        <end position="571"/>
    </location>
</feature>
<dbReference type="Gene3D" id="3.90.1300.10">
    <property type="entry name" value="Amidase signature (AS) domain"/>
    <property type="match status" value="1"/>
</dbReference>
<evidence type="ECO:0000256" key="1">
    <source>
        <dbReference type="ARBA" id="ARBA00001311"/>
    </source>
</evidence>
<dbReference type="EMBL" id="KN818238">
    <property type="protein sequence ID" value="KIL66095.1"/>
    <property type="molecule type" value="Genomic_DNA"/>
</dbReference>
<feature type="active site" description="Charge relay system" evidence="5">
    <location>
        <position position="131"/>
    </location>
</feature>
<keyword evidence="9" id="KW-1185">Reference proteome</keyword>
<comment type="similarity">
    <text evidence="2">Belongs to the amidase family.</text>
</comment>
<dbReference type="Pfam" id="PF01425">
    <property type="entry name" value="Amidase"/>
    <property type="match status" value="1"/>
</dbReference>
<sequence>MPGIWEQLAQEKKRKTEALVPKEWALPNPPPSDQLDVSHVPDQCGLLTKKEIEITNSPVGILLANLASRIWSSVEVTTAFAKRAIIAHQLTNCLTEIFIDRALVRAAWLDDQLRSTGKTVGPLHGLPISLKDQINIKDIESTMGLNNHLFLIIANRNQGYTSWIGKFAERNALLVDILESQGAVLYVKTNVPQTLMWGETFNFIFGRTANPFNRSLTSGGSSGGEGALLGLKGSPLGVGSDIGGSIRGPCDWNGLYGLRPSFNRVPYSGSVNSMEGQEAILSVLGPMSANIEGVREFMKSVISAQPWNRDPMALRKKWDENAYRLVEHGDGGQLCFGILWRDGLFHPHPPITRALEIVKSALLAKGHKVIDWEPYKHSEIYANADLVYGAVGDDDFLADTMPTGEPVIKTMVPRDDEPVKWPTRKLDREIPSLVPLVSGDKKLTGYELWQVHKERRQLRAEYLEHWQATVSKTGTGRPVDVILAPVAPYAAPPHGQNKAATTYTAVWNSLDYPAFVLPVTRVSPELDPKLPPPVFYSDRDKQLYDFYEPDIFMNAPVSIQMVGRTQEDEAVIGIAELVDKALKEQRIA</sequence>
<proteinExistence type="inferred from homology"/>
<evidence type="ECO:0000256" key="5">
    <source>
        <dbReference type="PIRSR" id="PIRSR001221-1"/>
    </source>
</evidence>
<evidence type="ECO:0000256" key="6">
    <source>
        <dbReference type="PIRSR" id="PIRSR001221-2"/>
    </source>
</evidence>
<dbReference type="PANTHER" id="PTHR46072">
    <property type="entry name" value="AMIDASE-RELATED-RELATED"/>
    <property type="match status" value="1"/>
</dbReference>
<accession>A0A0C2SS17</accession>
<feature type="active site" description="Acyl-ester intermediate" evidence="5">
    <location>
        <position position="245"/>
    </location>
</feature>
<feature type="binding site" evidence="6">
    <location>
        <position position="221"/>
    </location>
    <ligand>
        <name>substrate</name>
    </ligand>
</feature>
<dbReference type="HOGENOM" id="CLU_009600_9_2_1"/>
<protein>
    <recommendedName>
        <fullName evidence="3">amidase</fullName>
        <ecNumber evidence="3">3.5.1.4</ecNumber>
    </recommendedName>
</protein>
<dbReference type="AlphaFoldDB" id="A0A0C2SS17"/>
<feature type="binding site" evidence="6">
    <location>
        <position position="195"/>
    </location>
    <ligand>
        <name>substrate</name>
    </ligand>
</feature>
<evidence type="ECO:0000256" key="3">
    <source>
        <dbReference type="ARBA" id="ARBA00012922"/>
    </source>
</evidence>
<evidence type="ECO:0000256" key="4">
    <source>
        <dbReference type="ARBA" id="ARBA00022801"/>
    </source>
</evidence>